<evidence type="ECO:0000313" key="2">
    <source>
        <dbReference type="Proteomes" id="UP000007148"/>
    </source>
</evidence>
<dbReference type="Proteomes" id="UP000007148">
    <property type="component" value="Unassembled WGS sequence"/>
</dbReference>
<keyword evidence="2" id="KW-1185">Reference proteome</keyword>
<gene>
    <name evidence="1" type="ORF">PIIN_07460</name>
</gene>
<dbReference type="AlphaFoldDB" id="G4TQB4"/>
<proteinExistence type="predicted"/>
<protein>
    <submittedName>
        <fullName evidence="1">Uncharacterized protein</fullName>
    </submittedName>
</protein>
<dbReference type="HOGENOM" id="CLU_389844_0_0_1"/>
<dbReference type="InParanoid" id="G4TQB4"/>
<dbReference type="OrthoDB" id="10523810at2759"/>
<comment type="caution">
    <text evidence="1">The sequence shown here is derived from an EMBL/GenBank/DDBJ whole genome shotgun (WGS) entry which is preliminary data.</text>
</comment>
<reference evidence="1 2" key="1">
    <citation type="journal article" date="2011" name="PLoS Pathog.">
        <title>Endophytic Life Strategies Decoded by Genome and Transcriptome Analyses of the Mutualistic Root Symbiont Piriformospora indica.</title>
        <authorList>
            <person name="Zuccaro A."/>
            <person name="Lahrmann U."/>
            <person name="Guldener U."/>
            <person name="Langen G."/>
            <person name="Pfiffi S."/>
            <person name="Biedenkopf D."/>
            <person name="Wong P."/>
            <person name="Samans B."/>
            <person name="Grimm C."/>
            <person name="Basiewicz M."/>
            <person name="Murat C."/>
            <person name="Martin F."/>
            <person name="Kogel K.H."/>
        </authorList>
    </citation>
    <scope>NUCLEOTIDE SEQUENCE [LARGE SCALE GENOMIC DNA]</scope>
    <source>
        <strain evidence="1 2">DSM 11827</strain>
    </source>
</reference>
<evidence type="ECO:0000313" key="1">
    <source>
        <dbReference type="EMBL" id="CCA73507.1"/>
    </source>
</evidence>
<sequence>MAAITRALFPQLFFHSLKPVTRNLPLPFQTRPKARTVSKYARLQPVFPDKPDENLFEPFSEEYRTSEDVVSTVKVEKAHPCDVLAAAADSGDLALAESLLEEYTTAKIDIAHRPVYTNLARASVQHGDVNSMLKWLALVPSAQEKHGLQHPPNDEDFVELMNTNRMLFDRMMQLLHLYCFKGWSGPVLEQLVGTLATFIPQDEFLRTFSHIINVREKSIGTSADERALIAHLRCLAIHNLAARSNPEAAWHLLREDFDGVLEMDQAVIVEVFHAARRTGSSIAALLRQIEIDRALDILDKFSLHDRGRLKSRTLTTLAFQLENLEENVSRRSRQRLIQQTASALRSLKRVLINHAQKPDPKAVAYLLLALTKTASPHDFVALFRKRTSRLGNPLDKSFWGTVEFELLCLQDDSHSAVSYYYRAFNTSGAPTILQGAVESPFWDSWLSKTPARQPPIPPSRFNPSFASRFAIWKAAITLSTRDPASEAKGSFTSLVKSEDGENFNYDTTHFRQLFKNFLDIFDRNMRSRRAAFSNVYTRARFFELFLKKATDIDPEFCSDIMAAMQQRDVLLDHRVWFAYAKHKVLNGEPEFLLKIIHLLEQDSGRPDFSPTALRDYTAHGRKMGGINTLRDVYMAHKVFSAYTYAYKQLLDAKAYREALQLHDGVLAAGYVAGSSIPFDRLTYRLMEEMQTRIQKARLEAEPDSNSEP</sequence>
<dbReference type="EMBL" id="CAFZ01000231">
    <property type="protein sequence ID" value="CCA73507.1"/>
    <property type="molecule type" value="Genomic_DNA"/>
</dbReference>
<accession>G4TQB4</accession>
<organism evidence="1 2">
    <name type="scientific">Serendipita indica (strain DSM 11827)</name>
    <name type="common">Root endophyte fungus</name>
    <name type="synonym">Piriformospora indica</name>
    <dbReference type="NCBI Taxonomy" id="1109443"/>
    <lineage>
        <taxon>Eukaryota</taxon>
        <taxon>Fungi</taxon>
        <taxon>Dikarya</taxon>
        <taxon>Basidiomycota</taxon>
        <taxon>Agaricomycotina</taxon>
        <taxon>Agaricomycetes</taxon>
        <taxon>Sebacinales</taxon>
        <taxon>Serendipitaceae</taxon>
        <taxon>Serendipita</taxon>
    </lineage>
</organism>
<name>G4TQB4_SERID</name>